<sequence length="161" mass="18806">MKGNTKIIDALNTMLAYEMTASDQYFVHAHVYQDMGLLYLYDRIYHEHQEELTHAKVLIERILFLEGTPDLGQRLPANTSRDVPQMLQHDLDTEMAVIRQLREIVVLCEQEQDFVTRDRLMPLLLDTEQDHIHWLEQQLRLIGMVGLQNYLQSQMKPGTAG</sequence>
<evidence type="ECO:0000256" key="7">
    <source>
        <dbReference type="ARBA" id="ARBA00023065"/>
    </source>
</evidence>
<dbReference type="OrthoDB" id="9800505at2"/>
<protein>
    <recommendedName>
        <fullName evidence="9">Bacterioferritin</fullName>
    </recommendedName>
</protein>
<dbReference type="PROSITE" id="PS50905">
    <property type="entry name" value="FERRITIN_LIKE"/>
    <property type="match status" value="1"/>
</dbReference>
<evidence type="ECO:0000256" key="10">
    <source>
        <dbReference type="PIRSR" id="PIRSR002560-1"/>
    </source>
</evidence>
<keyword evidence="4" id="KW-0410">Iron transport</keyword>
<feature type="binding site" evidence="10">
    <location>
        <position position="18"/>
    </location>
    <ligand>
        <name>Fe cation</name>
        <dbReference type="ChEBI" id="CHEBI:24875"/>
        <label>1</label>
    </ligand>
</feature>
<gene>
    <name evidence="12" type="ORF">C666_01305</name>
</gene>
<feature type="binding site" evidence="10">
    <location>
        <position position="128"/>
    </location>
    <ligand>
        <name>Fe cation</name>
        <dbReference type="ChEBI" id="CHEBI:24875"/>
        <label>1</label>
    </ligand>
</feature>
<feature type="binding site" evidence="10">
    <location>
        <position position="54"/>
    </location>
    <ligand>
        <name>Fe cation</name>
        <dbReference type="ChEBI" id="CHEBI:24875"/>
        <label>1</label>
    </ligand>
</feature>
<keyword evidence="13" id="KW-1185">Reference proteome</keyword>
<accession>N6ZEA5</accession>
<feature type="binding site" evidence="10">
    <location>
        <position position="51"/>
    </location>
    <ligand>
        <name>Fe cation</name>
        <dbReference type="ChEBI" id="CHEBI:24875"/>
        <label>1</label>
    </ligand>
</feature>
<dbReference type="SUPFAM" id="SSF47240">
    <property type="entry name" value="Ferritin-like"/>
    <property type="match status" value="1"/>
</dbReference>
<proteinExistence type="inferred from homology"/>
<feature type="binding site" evidence="10">
    <location>
        <position position="46"/>
    </location>
    <ligand>
        <name>Fe cation</name>
        <dbReference type="ChEBI" id="CHEBI:24875"/>
        <label>3</label>
    </ligand>
</feature>
<dbReference type="GO" id="GO:0006879">
    <property type="term" value="P:intracellular iron ion homeostasis"/>
    <property type="evidence" value="ECO:0007669"/>
    <property type="project" value="UniProtKB-KW"/>
</dbReference>
<feature type="binding site" evidence="10">
    <location>
        <position position="51"/>
    </location>
    <ligand>
        <name>Fe cation</name>
        <dbReference type="ChEBI" id="CHEBI:24875"/>
        <label>2</label>
    </ligand>
</feature>
<dbReference type="EMBL" id="AMXE01000002">
    <property type="protein sequence ID" value="ENO90499.1"/>
    <property type="molecule type" value="Genomic_DNA"/>
</dbReference>
<dbReference type="PANTHER" id="PTHR30295:SF9">
    <property type="entry name" value="BACTERIOFERRITIN"/>
    <property type="match status" value="1"/>
</dbReference>
<evidence type="ECO:0000259" key="11">
    <source>
        <dbReference type="PROSITE" id="PS50905"/>
    </source>
</evidence>
<dbReference type="GO" id="GO:0006826">
    <property type="term" value="P:iron ion transport"/>
    <property type="evidence" value="ECO:0007669"/>
    <property type="project" value="UniProtKB-KW"/>
</dbReference>
<dbReference type="InterPro" id="IPR002024">
    <property type="entry name" value="Bacterioferritin"/>
</dbReference>
<comment type="similarity">
    <text evidence="1 9">Belongs to the bacterioferritin family.</text>
</comment>
<keyword evidence="2 9" id="KW-0409">Iron storage</keyword>
<keyword evidence="3" id="KW-0813">Transport</keyword>
<organism evidence="12 13">
    <name type="scientific">Thauera linaloolentis (strain DSM 12138 / JCM 21573 / CCUG 41526 / CIP 105981 / IAM 15112 / NBRC 102519 / 47Lol)</name>
    <dbReference type="NCBI Taxonomy" id="1123367"/>
    <lineage>
        <taxon>Bacteria</taxon>
        <taxon>Pseudomonadati</taxon>
        <taxon>Pseudomonadota</taxon>
        <taxon>Betaproteobacteria</taxon>
        <taxon>Rhodocyclales</taxon>
        <taxon>Zoogloeaceae</taxon>
        <taxon>Thauera</taxon>
    </lineage>
</organism>
<evidence type="ECO:0000256" key="2">
    <source>
        <dbReference type="ARBA" id="ARBA00022434"/>
    </source>
</evidence>
<dbReference type="GO" id="GO:0005829">
    <property type="term" value="C:cytosol"/>
    <property type="evidence" value="ECO:0007669"/>
    <property type="project" value="TreeGrafter"/>
</dbReference>
<keyword evidence="6 9" id="KW-0408">Iron</keyword>
<dbReference type="InterPro" id="IPR009040">
    <property type="entry name" value="Ferritin-like_diiron"/>
</dbReference>
<dbReference type="Pfam" id="PF00210">
    <property type="entry name" value="Ferritin"/>
    <property type="match status" value="1"/>
</dbReference>
<name>N6ZEA5_THAL4</name>
<reference evidence="12 13" key="1">
    <citation type="submission" date="2012-09" db="EMBL/GenBank/DDBJ databases">
        <title>Draft Genome Sequences of 6 Strains from Genus Thauera.</title>
        <authorList>
            <person name="Liu B."/>
            <person name="Shapleigh J.P."/>
            <person name="Frostegard A.H."/>
        </authorList>
    </citation>
    <scope>NUCLEOTIDE SEQUENCE [LARGE SCALE GENOMIC DNA]</scope>
    <source>
        <strain evidence="13">47Lol / DSM 12138</strain>
    </source>
</reference>
<dbReference type="AlphaFoldDB" id="N6ZEA5"/>
<comment type="catalytic activity">
    <reaction evidence="8">
        <text>Fe(2+)(in) = Fe(2+)(out)</text>
        <dbReference type="Rhea" id="RHEA:28486"/>
        <dbReference type="ChEBI" id="CHEBI:29033"/>
    </reaction>
</comment>
<dbReference type="GO" id="GO:0004322">
    <property type="term" value="F:ferroxidase activity"/>
    <property type="evidence" value="ECO:0007669"/>
    <property type="project" value="TreeGrafter"/>
</dbReference>
<evidence type="ECO:0000256" key="6">
    <source>
        <dbReference type="ARBA" id="ARBA00023004"/>
    </source>
</evidence>
<keyword evidence="9 10" id="KW-0479">Metal-binding</keyword>
<evidence type="ECO:0000256" key="5">
    <source>
        <dbReference type="ARBA" id="ARBA00023002"/>
    </source>
</evidence>
<dbReference type="InterPro" id="IPR012347">
    <property type="entry name" value="Ferritin-like"/>
</dbReference>
<feature type="binding site" evidence="10">
    <location>
        <position position="94"/>
    </location>
    <ligand>
        <name>Fe cation</name>
        <dbReference type="ChEBI" id="CHEBI:24875"/>
        <label>2</label>
    </ligand>
</feature>
<keyword evidence="7" id="KW-0406">Ion transport</keyword>
<dbReference type="NCBIfam" id="TIGR00754">
    <property type="entry name" value="bfr"/>
    <property type="match status" value="1"/>
</dbReference>
<evidence type="ECO:0000256" key="9">
    <source>
        <dbReference type="PIRNR" id="PIRNR002560"/>
    </source>
</evidence>
<dbReference type="PANTHER" id="PTHR30295">
    <property type="entry name" value="BACTERIOFERRITIN"/>
    <property type="match status" value="1"/>
</dbReference>
<dbReference type="PRINTS" id="PR00601">
    <property type="entry name" value="BACFERRITIN"/>
</dbReference>
<dbReference type="RefSeq" id="WP_004332743.1">
    <property type="nucleotide sequence ID" value="NZ_AMXE01000002.1"/>
</dbReference>
<dbReference type="InterPro" id="IPR009078">
    <property type="entry name" value="Ferritin-like_SF"/>
</dbReference>
<feature type="domain" description="Ferritin-like diiron" evidence="11">
    <location>
        <begin position="1"/>
        <end position="146"/>
    </location>
</feature>
<feature type="binding site" evidence="10">
    <location>
        <position position="128"/>
    </location>
    <ligand>
        <name>Fe cation</name>
        <dbReference type="ChEBI" id="CHEBI:24875"/>
        <label>2</label>
    </ligand>
</feature>
<evidence type="ECO:0000313" key="13">
    <source>
        <dbReference type="Proteomes" id="UP000013232"/>
    </source>
</evidence>
<comment type="caution">
    <text evidence="12">The sequence shown here is derived from an EMBL/GenBank/DDBJ whole genome shotgun (WGS) entry which is preliminary data.</text>
</comment>
<dbReference type="STRING" id="1123367.GCA_000621305_02423"/>
<keyword evidence="5" id="KW-0560">Oxidoreductase</keyword>
<evidence type="ECO:0000256" key="4">
    <source>
        <dbReference type="ARBA" id="ARBA00022496"/>
    </source>
</evidence>
<dbReference type="eggNOG" id="COG2193">
    <property type="taxonomic scope" value="Bacteria"/>
</dbReference>
<feature type="binding site" evidence="10">
    <location>
        <position position="131"/>
    </location>
    <ligand>
        <name>Fe cation</name>
        <dbReference type="ChEBI" id="CHEBI:24875"/>
        <label>2</label>
    </ligand>
</feature>
<evidence type="ECO:0000313" key="12">
    <source>
        <dbReference type="EMBL" id="ENO90499.1"/>
    </source>
</evidence>
<dbReference type="Proteomes" id="UP000013232">
    <property type="component" value="Unassembled WGS sequence"/>
</dbReference>
<dbReference type="GO" id="GO:0020037">
    <property type="term" value="F:heme binding"/>
    <property type="evidence" value="ECO:0007669"/>
    <property type="project" value="TreeGrafter"/>
</dbReference>
<evidence type="ECO:0000256" key="1">
    <source>
        <dbReference type="ARBA" id="ARBA00008093"/>
    </source>
</evidence>
<evidence type="ECO:0000256" key="3">
    <source>
        <dbReference type="ARBA" id="ARBA00022448"/>
    </source>
</evidence>
<evidence type="ECO:0000256" key="8">
    <source>
        <dbReference type="ARBA" id="ARBA00036243"/>
    </source>
</evidence>
<dbReference type="Gene3D" id="1.20.1260.10">
    <property type="match status" value="1"/>
</dbReference>
<dbReference type="CDD" id="cd00907">
    <property type="entry name" value="Bacterioferritin"/>
    <property type="match status" value="1"/>
</dbReference>
<feature type="binding site" evidence="10">
    <location>
        <position position="50"/>
    </location>
    <ligand>
        <name>Fe cation</name>
        <dbReference type="ChEBI" id="CHEBI:24875"/>
        <label>3</label>
    </ligand>
</feature>
<dbReference type="PIRSF" id="PIRSF002560">
    <property type="entry name" value="Bacterioferritin"/>
    <property type="match status" value="1"/>
</dbReference>
<dbReference type="GO" id="GO:0008199">
    <property type="term" value="F:ferric iron binding"/>
    <property type="evidence" value="ECO:0007669"/>
    <property type="project" value="InterPro"/>
</dbReference>
<dbReference type="InterPro" id="IPR008331">
    <property type="entry name" value="Ferritin_DPS_dom"/>
</dbReference>